<reference evidence="2" key="1">
    <citation type="journal article" date="2019" name="Int. J. Syst. Evol. Microbiol.">
        <title>The Global Catalogue of Microorganisms (GCM) 10K type strain sequencing project: providing services to taxonomists for standard genome sequencing and annotation.</title>
        <authorList>
            <consortium name="The Broad Institute Genomics Platform"/>
            <consortium name="The Broad Institute Genome Sequencing Center for Infectious Disease"/>
            <person name="Wu L."/>
            <person name="Ma J."/>
        </authorList>
    </citation>
    <scope>NUCLEOTIDE SEQUENCE [LARGE SCALE GENOMIC DNA]</scope>
    <source>
        <strain evidence="2">CGMCC 1.12404</strain>
    </source>
</reference>
<proteinExistence type="predicted"/>
<dbReference type="EMBL" id="BMEX01000018">
    <property type="protein sequence ID" value="GGA55376.1"/>
    <property type="molecule type" value="Genomic_DNA"/>
</dbReference>
<evidence type="ECO:0000313" key="2">
    <source>
        <dbReference type="Proteomes" id="UP000617979"/>
    </source>
</evidence>
<dbReference type="Proteomes" id="UP000617979">
    <property type="component" value="Unassembled WGS sequence"/>
</dbReference>
<protein>
    <submittedName>
        <fullName evidence="1">Uncharacterized protein</fullName>
    </submittedName>
</protein>
<organism evidence="1 2">
    <name type="scientific">Kroppenstedtia guangzhouensis</name>
    <dbReference type="NCBI Taxonomy" id="1274356"/>
    <lineage>
        <taxon>Bacteria</taxon>
        <taxon>Bacillati</taxon>
        <taxon>Bacillota</taxon>
        <taxon>Bacilli</taxon>
        <taxon>Bacillales</taxon>
        <taxon>Thermoactinomycetaceae</taxon>
        <taxon>Kroppenstedtia</taxon>
    </lineage>
</organism>
<keyword evidence="2" id="KW-1185">Reference proteome</keyword>
<accession>A0ABQ1H195</accession>
<name>A0ABQ1H195_9BACL</name>
<comment type="caution">
    <text evidence="1">The sequence shown here is derived from an EMBL/GenBank/DDBJ whole genome shotgun (WGS) entry which is preliminary data.</text>
</comment>
<sequence>MGGEPEWIWNQYTKGMPGAVAVPFIGGGPGLCWEKGTLLLH</sequence>
<evidence type="ECO:0000313" key="1">
    <source>
        <dbReference type="EMBL" id="GGA55376.1"/>
    </source>
</evidence>
<gene>
    <name evidence="1" type="ORF">GCM10007416_30750</name>
</gene>